<keyword evidence="3" id="KW-1185">Reference proteome</keyword>
<dbReference type="PANTHER" id="PTHR31170:SF25">
    <property type="entry name" value="BNAA09G04570D PROTEIN"/>
    <property type="match status" value="1"/>
</dbReference>
<evidence type="ECO:0000256" key="1">
    <source>
        <dbReference type="SAM" id="Phobius"/>
    </source>
</evidence>
<keyword evidence="1" id="KW-0812">Transmembrane</keyword>
<reference evidence="2 3" key="1">
    <citation type="journal article" date="2021" name="Commun. Biol.">
        <title>The genome of Shorea leprosula (Dipterocarpaceae) highlights the ecological relevance of drought in aseasonal tropical rainforests.</title>
        <authorList>
            <person name="Ng K.K.S."/>
            <person name="Kobayashi M.J."/>
            <person name="Fawcett J.A."/>
            <person name="Hatakeyama M."/>
            <person name="Paape T."/>
            <person name="Ng C.H."/>
            <person name="Ang C.C."/>
            <person name="Tnah L.H."/>
            <person name="Lee C.T."/>
            <person name="Nishiyama T."/>
            <person name="Sese J."/>
            <person name="O'Brien M.J."/>
            <person name="Copetti D."/>
            <person name="Mohd Noor M.I."/>
            <person name="Ong R.C."/>
            <person name="Putra M."/>
            <person name="Sireger I.Z."/>
            <person name="Indrioko S."/>
            <person name="Kosugi Y."/>
            <person name="Izuno A."/>
            <person name="Isagi Y."/>
            <person name="Lee S.L."/>
            <person name="Shimizu K.K."/>
        </authorList>
    </citation>
    <scope>NUCLEOTIDE SEQUENCE [LARGE SCALE GENOMIC DNA]</scope>
    <source>
        <strain evidence="2">214</strain>
    </source>
</reference>
<name>A0AAV5MLL4_9ROSI</name>
<accession>A0AAV5MLL4</accession>
<dbReference type="AlphaFoldDB" id="A0AAV5MLL4"/>
<organism evidence="2 3">
    <name type="scientific">Rubroshorea leprosula</name>
    <dbReference type="NCBI Taxonomy" id="152421"/>
    <lineage>
        <taxon>Eukaryota</taxon>
        <taxon>Viridiplantae</taxon>
        <taxon>Streptophyta</taxon>
        <taxon>Embryophyta</taxon>
        <taxon>Tracheophyta</taxon>
        <taxon>Spermatophyta</taxon>
        <taxon>Magnoliopsida</taxon>
        <taxon>eudicotyledons</taxon>
        <taxon>Gunneridae</taxon>
        <taxon>Pentapetalae</taxon>
        <taxon>rosids</taxon>
        <taxon>malvids</taxon>
        <taxon>Malvales</taxon>
        <taxon>Dipterocarpaceae</taxon>
        <taxon>Rubroshorea</taxon>
    </lineage>
</organism>
<protein>
    <submittedName>
        <fullName evidence="2">Uncharacterized protein</fullName>
    </submittedName>
</protein>
<sequence>MSAKGSCNVSVAIQKARESLEQNLTLPDTTPRKKILRVPPQPLEVNKKAYEPYVISIGPYHRGKDQLKKMEGKKVQYLNGLLQSTGQSVEIYLSAIGKVVVEAQNCYSESLALPLKEFIEMMVLDGCFVIQLVMGTLGDSFQRDGWIYESILRDLVLVENQLPFFVLRQLLDEIPITFFKLEPSTDLKSQFICKLIELYKPSMPGLKFNRNPDYYSSENVMHIVHLLHSNWRPSDEAMDKYKEVHEKDGKWDPICSAAELKEAGIEFKVVGTEGRSLFDINFEKGRLEMTKLTIDDDTESLYRNLIACEQFDYTYPAFLTEYVVLMDSLINSAKDVEILCKSGIIDNWLGDNESAAVLFNRLSGHANFYKEEFFYAQLFKDVNKHYKTRWKTWKANLCHKYFSNPWSIISFLAAALLILLTMLQTTFTIFPRS</sequence>
<dbReference type="Pfam" id="PF03140">
    <property type="entry name" value="DUF247"/>
    <property type="match status" value="1"/>
</dbReference>
<comment type="caution">
    <text evidence="2">The sequence shown here is derived from an EMBL/GenBank/DDBJ whole genome shotgun (WGS) entry which is preliminary data.</text>
</comment>
<keyword evidence="1" id="KW-0472">Membrane</keyword>
<dbReference type="InterPro" id="IPR004158">
    <property type="entry name" value="DUF247_pln"/>
</dbReference>
<dbReference type="PANTHER" id="PTHR31170">
    <property type="entry name" value="BNAC04G53230D PROTEIN"/>
    <property type="match status" value="1"/>
</dbReference>
<proteinExistence type="predicted"/>
<keyword evidence="1" id="KW-1133">Transmembrane helix</keyword>
<dbReference type="EMBL" id="BPVZ01000393">
    <property type="protein sequence ID" value="GKV50755.1"/>
    <property type="molecule type" value="Genomic_DNA"/>
</dbReference>
<evidence type="ECO:0000313" key="3">
    <source>
        <dbReference type="Proteomes" id="UP001054252"/>
    </source>
</evidence>
<gene>
    <name evidence="2" type="ORF">SLEP1_g57451</name>
</gene>
<dbReference type="Proteomes" id="UP001054252">
    <property type="component" value="Unassembled WGS sequence"/>
</dbReference>
<feature type="transmembrane region" description="Helical" evidence="1">
    <location>
        <begin position="406"/>
        <end position="430"/>
    </location>
</feature>
<evidence type="ECO:0000313" key="2">
    <source>
        <dbReference type="EMBL" id="GKV50755.1"/>
    </source>
</evidence>